<evidence type="ECO:0000259" key="3">
    <source>
        <dbReference type="Pfam" id="PF17147"/>
    </source>
</evidence>
<dbReference type="SUPFAM" id="SSF52922">
    <property type="entry name" value="TK C-terminal domain-like"/>
    <property type="match status" value="1"/>
</dbReference>
<protein>
    <submittedName>
        <fullName evidence="4">2-oxoglutarate ferredoxin oxidoreductase subunit alpha</fullName>
    </submittedName>
</protein>
<dbReference type="SUPFAM" id="SSF52518">
    <property type="entry name" value="Thiamin diphosphate-binding fold (THDP-binding)"/>
    <property type="match status" value="1"/>
</dbReference>
<accession>A0A1M6YY00</accession>
<dbReference type="InterPro" id="IPR033412">
    <property type="entry name" value="PFOR_II"/>
</dbReference>
<dbReference type="EMBL" id="FRAH01000081">
    <property type="protein sequence ID" value="SHL22952.1"/>
    <property type="molecule type" value="Genomic_DNA"/>
</dbReference>
<proteinExistence type="predicted"/>
<dbReference type="CDD" id="cd07034">
    <property type="entry name" value="TPP_PYR_PFOR_IOR-alpha_like"/>
    <property type="match status" value="1"/>
</dbReference>
<sequence>MAKVLMKGNEAVGKAAIEAGCRYFFGYPITPQSEVPEYLSSELPKVGGTFVQAESEVAAINMVYGAAAAGARVLTSSSSPGIALKQEGIGYISNAGLPAVIINMMRGGPGLGTIQPGQADYNMAVKGGANGDYHNVVLAPASVQEAVNMVMEAFDIADMYGIPVIVLADGLIGQMMEPVEFNYVRREGIPEKTWALTGKGKGERHNIKNLVIDPDDCENWNHEHFEVYEKVEANEQAWEEYLLDDAEYAFVSYGTASRVVRTAIGYLRAEGYKVGMLRPKTLWPFPQKAFDKWNGQIKKYLDVEMSMGQMVPDVAYACNDKNKVAFHGRTGGNVPTVDEVVAFGKEVMGGDK</sequence>
<evidence type="ECO:0000256" key="1">
    <source>
        <dbReference type="ARBA" id="ARBA00023002"/>
    </source>
</evidence>
<feature type="domain" description="Pyruvate flavodoxin/ferredoxin oxidoreductase pyrimidine binding" evidence="2">
    <location>
        <begin position="14"/>
        <end position="185"/>
    </location>
</feature>
<name>A0A1M6YY00_9FIRM</name>
<dbReference type="GO" id="GO:0016491">
    <property type="term" value="F:oxidoreductase activity"/>
    <property type="evidence" value="ECO:0007669"/>
    <property type="project" value="UniProtKB-KW"/>
</dbReference>
<dbReference type="Pfam" id="PF17147">
    <property type="entry name" value="PFOR_II"/>
    <property type="match status" value="1"/>
</dbReference>
<dbReference type="InterPro" id="IPR029061">
    <property type="entry name" value="THDP-binding"/>
</dbReference>
<dbReference type="Gene3D" id="3.40.50.970">
    <property type="match status" value="1"/>
</dbReference>
<dbReference type="Pfam" id="PF01855">
    <property type="entry name" value="POR_N"/>
    <property type="match status" value="1"/>
</dbReference>
<dbReference type="InterPro" id="IPR002880">
    <property type="entry name" value="Pyrv_Fd/Flavodoxin_OxRdtase_N"/>
</dbReference>
<dbReference type="AlphaFoldDB" id="A0A1M6YY00"/>
<dbReference type="GeneID" id="78177564"/>
<organism evidence="4 5">
    <name type="scientific">Anaerotignum lactatifermentans DSM 14214</name>
    <dbReference type="NCBI Taxonomy" id="1121323"/>
    <lineage>
        <taxon>Bacteria</taxon>
        <taxon>Bacillati</taxon>
        <taxon>Bacillota</taxon>
        <taxon>Clostridia</taxon>
        <taxon>Lachnospirales</taxon>
        <taxon>Anaerotignaceae</taxon>
        <taxon>Anaerotignum</taxon>
    </lineage>
</organism>
<dbReference type="PANTHER" id="PTHR43088:SF1">
    <property type="entry name" value="SUBUNIT OF PYRUVATE:FLAVODOXIN OXIDOREDUCTASE"/>
    <property type="match status" value="1"/>
</dbReference>
<dbReference type="Proteomes" id="UP000183975">
    <property type="component" value="Unassembled WGS sequence"/>
</dbReference>
<feature type="domain" description="Pyruvate:ferredoxin oxidoreductase core" evidence="3">
    <location>
        <begin position="246"/>
        <end position="340"/>
    </location>
</feature>
<dbReference type="OrthoDB" id="9794954at2"/>
<evidence type="ECO:0000313" key="4">
    <source>
        <dbReference type="EMBL" id="SHL22952.1"/>
    </source>
</evidence>
<evidence type="ECO:0000259" key="2">
    <source>
        <dbReference type="Pfam" id="PF01855"/>
    </source>
</evidence>
<reference evidence="4 5" key="1">
    <citation type="submission" date="2016-11" db="EMBL/GenBank/DDBJ databases">
        <authorList>
            <person name="Jaros S."/>
            <person name="Januszkiewicz K."/>
            <person name="Wedrychowicz H."/>
        </authorList>
    </citation>
    <scope>NUCLEOTIDE SEQUENCE [LARGE SCALE GENOMIC DNA]</scope>
    <source>
        <strain evidence="4 5">DSM 14214</strain>
    </source>
</reference>
<dbReference type="InterPro" id="IPR009014">
    <property type="entry name" value="Transketo_C/PFOR_II"/>
</dbReference>
<dbReference type="NCBIfam" id="NF005507">
    <property type="entry name" value="PRK07119.1"/>
    <property type="match status" value="1"/>
</dbReference>
<keyword evidence="1" id="KW-0560">Oxidoreductase</keyword>
<dbReference type="Gene3D" id="3.40.50.920">
    <property type="match status" value="1"/>
</dbReference>
<dbReference type="PANTHER" id="PTHR43088">
    <property type="entry name" value="SUBUNIT OF PYRUVATE:FLAVODOXIN OXIDOREDUCTASE-RELATED"/>
    <property type="match status" value="1"/>
</dbReference>
<keyword evidence="5" id="KW-1185">Reference proteome</keyword>
<evidence type="ECO:0000313" key="5">
    <source>
        <dbReference type="Proteomes" id="UP000183975"/>
    </source>
</evidence>
<gene>
    <name evidence="4" type="ORF">SAMN02745138_03104</name>
</gene>
<dbReference type="InterPro" id="IPR052368">
    <property type="entry name" value="2-oxoacid_oxidoreductase"/>
</dbReference>
<dbReference type="RefSeq" id="WP_072853274.1">
    <property type="nucleotide sequence ID" value="NZ_FRAH01000081.1"/>
</dbReference>